<gene>
    <name evidence="2" type="ORF">C485_06625</name>
</gene>
<keyword evidence="3" id="KW-1185">Reference proteome</keyword>
<name>L9ZMD5_NATA2</name>
<accession>L9ZMD5</accession>
<protein>
    <submittedName>
        <fullName evidence="2">Uncharacterized protein</fullName>
    </submittedName>
</protein>
<dbReference type="EMBL" id="AOIK01000023">
    <property type="protein sequence ID" value="ELY87499.1"/>
    <property type="molecule type" value="Genomic_DNA"/>
</dbReference>
<evidence type="ECO:0000256" key="1">
    <source>
        <dbReference type="SAM" id="MobiDB-lite"/>
    </source>
</evidence>
<reference evidence="2 3" key="1">
    <citation type="journal article" date="2014" name="PLoS Genet.">
        <title>Phylogenetically driven sequencing of extremely halophilic archaea reveals strategies for static and dynamic osmo-response.</title>
        <authorList>
            <person name="Becker E.A."/>
            <person name="Seitzer P.M."/>
            <person name="Tritt A."/>
            <person name="Larsen D."/>
            <person name="Krusor M."/>
            <person name="Yao A.I."/>
            <person name="Wu D."/>
            <person name="Madern D."/>
            <person name="Eisen J.A."/>
            <person name="Darling A.E."/>
            <person name="Facciotti M.T."/>
        </authorList>
    </citation>
    <scope>NUCLEOTIDE SEQUENCE [LARGE SCALE GENOMIC DNA]</scope>
    <source>
        <strain evidence="2 3">JCM 12890</strain>
    </source>
</reference>
<feature type="region of interest" description="Disordered" evidence="1">
    <location>
        <begin position="17"/>
        <end position="49"/>
    </location>
</feature>
<dbReference type="Proteomes" id="UP000011511">
    <property type="component" value="Unassembled WGS sequence"/>
</dbReference>
<sequence length="189" mass="20863">MSSKMNYGRFGRCTATAKSTGKRCGRPAIGPHGKCGFHGGKSSGPKNTEYLEENDFARGNSGGGAPKLNTNAVQSGAWVDLEKLEARLSEKERDDVERTTEAYLKRATADLPEDELQAKAREIALLQILRFRATGDVFTRGFAWEEPTSVDVAGESYEYESTRVNPSVGRGLDLSARWRRLMSEIEAWP</sequence>
<evidence type="ECO:0000313" key="3">
    <source>
        <dbReference type="Proteomes" id="UP000011511"/>
    </source>
</evidence>
<organism evidence="2 3">
    <name type="scientific">Natrinema altunense (strain JCM 12890 / CGMCC 1.3731 / AJ2)</name>
    <dbReference type="NCBI Taxonomy" id="1227494"/>
    <lineage>
        <taxon>Archaea</taxon>
        <taxon>Methanobacteriati</taxon>
        <taxon>Methanobacteriota</taxon>
        <taxon>Stenosarchaea group</taxon>
        <taxon>Halobacteria</taxon>
        <taxon>Halobacteriales</taxon>
        <taxon>Natrialbaceae</taxon>
        <taxon>Natrinema</taxon>
    </lineage>
</organism>
<dbReference type="AlphaFoldDB" id="L9ZMD5"/>
<comment type="caution">
    <text evidence="2">The sequence shown here is derived from an EMBL/GenBank/DDBJ whole genome shotgun (WGS) entry which is preliminary data.</text>
</comment>
<evidence type="ECO:0000313" key="2">
    <source>
        <dbReference type="EMBL" id="ELY87499.1"/>
    </source>
</evidence>
<proteinExistence type="predicted"/>